<proteinExistence type="predicted"/>
<keyword evidence="3" id="KW-1185">Reference proteome</keyword>
<evidence type="ECO:0000313" key="3">
    <source>
        <dbReference type="Proteomes" id="UP000001095"/>
    </source>
</evidence>
<dbReference type="Proteomes" id="UP000001095">
    <property type="component" value="Unassembled WGS sequence"/>
</dbReference>
<protein>
    <recommendedName>
        <fullName evidence="4">Spy/CpxP family protein refolding chaperone</fullName>
    </recommendedName>
</protein>
<dbReference type="EMBL" id="AGWY01000008">
    <property type="protein sequence ID" value="EKS35916.1"/>
    <property type="molecule type" value="Genomic_DNA"/>
</dbReference>
<feature type="transmembrane region" description="Helical" evidence="1">
    <location>
        <begin position="21"/>
        <end position="46"/>
    </location>
</feature>
<dbReference type="HOGENOM" id="CLU_1375680_0_0_5"/>
<keyword evidence="1" id="KW-0812">Transmembrane</keyword>
<accession>K8P378</accession>
<sequence length="240" mass="26529">MFNILGQTGRFLTLANIANSYVAIRTAYIVLISGAGILAAAGGWLIGDQLFFQSASASLTPDEPTLNARYPISNTMMKQDRIVAAPAPAQTEQPAVPNDMMETARAWLTAPVTLPRQQAARSEKPSRLFLNESQLAGIKKRLNLTPSQQKYWQPVESAMREVTLQIEDYQKRMKKDRDDSFDTESGAITRLKTATRAFYSQLNGTQKNDLALLVRMTGLGPAFAELTGTKMTKNEPENSR</sequence>
<evidence type="ECO:0000256" key="1">
    <source>
        <dbReference type="SAM" id="Phobius"/>
    </source>
</evidence>
<gene>
    <name evidence="2" type="ORF">HMPREF9696_02128</name>
</gene>
<keyword evidence="1" id="KW-0472">Membrane</keyword>
<comment type="caution">
    <text evidence="2">The sequence shown here is derived from an EMBL/GenBank/DDBJ whole genome shotgun (WGS) entry which is preliminary data.</text>
</comment>
<dbReference type="PATRIC" id="fig|883079.3.peg.2160"/>
<keyword evidence="1" id="KW-1133">Transmembrane helix</keyword>
<evidence type="ECO:0008006" key="4">
    <source>
        <dbReference type="Google" id="ProtNLM"/>
    </source>
</evidence>
<organism evidence="2 3">
    <name type="scientific">Afipia clevelandensis ATCC 49720</name>
    <dbReference type="NCBI Taxonomy" id="883079"/>
    <lineage>
        <taxon>Bacteria</taxon>
        <taxon>Pseudomonadati</taxon>
        <taxon>Pseudomonadota</taxon>
        <taxon>Alphaproteobacteria</taxon>
        <taxon>Hyphomicrobiales</taxon>
        <taxon>Nitrobacteraceae</taxon>
        <taxon>Afipia</taxon>
    </lineage>
</organism>
<name>K8P378_9BRAD</name>
<reference evidence="2 3" key="1">
    <citation type="submission" date="2012-04" db="EMBL/GenBank/DDBJ databases">
        <title>The Genome Sequence of Afipia clevelandensis ATCC 49720.</title>
        <authorList>
            <consortium name="The Broad Institute Genome Sequencing Platform"/>
            <person name="Earl A."/>
            <person name="Ward D."/>
            <person name="Feldgarden M."/>
            <person name="Gevers D."/>
            <person name="Huys G."/>
            <person name="Walker B."/>
            <person name="Young S.K."/>
            <person name="Zeng Q."/>
            <person name="Gargeya S."/>
            <person name="Fitzgerald M."/>
            <person name="Haas B."/>
            <person name="Abouelleil A."/>
            <person name="Alvarado L."/>
            <person name="Arachchi H.M."/>
            <person name="Berlin A."/>
            <person name="Chapman S.B."/>
            <person name="Goldberg J."/>
            <person name="Griggs A."/>
            <person name="Gujja S."/>
            <person name="Hansen M."/>
            <person name="Howarth C."/>
            <person name="Imamovic A."/>
            <person name="Larimer J."/>
            <person name="McCowen C."/>
            <person name="Montmayeur A."/>
            <person name="Murphy C."/>
            <person name="Neiman D."/>
            <person name="Pearson M."/>
            <person name="Priest M."/>
            <person name="Roberts A."/>
            <person name="Saif S."/>
            <person name="Shea T."/>
            <person name="Sisk P."/>
            <person name="Sykes S."/>
            <person name="Wortman J."/>
            <person name="Nusbaum C."/>
            <person name="Birren B."/>
        </authorList>
    </citation>
    <scope>NUCLEOTIDE SEQUENCE [LARGE SCALE GENOMIC DNA]</scope>
    <source>
        <strain evidence="2 3">ATCC 49720</strain>
    </source>
</reference>
<evidence type="ECO:0000313" key="2">
    <source>
        <dbReference type="EMBL" id="EKS35916.1"/>
    </source>
</evidence>
<dbReference type="AlphaFoldDB" id="K8P378"/>